<name>A0A7J0C0V8_9ACTN</name>
<keyword evidence="3" id="KW-1185">Reference proteome</keyword>
<organism evidence="1 3">
    <name type="scientific">Streptomyces fulvorobeus</name>
    <dbReference type="NCBI Taxonomy" id="284028"/>
    <lineage>
        <taxon>Bacteria</taxon>
        <taxon>Bacillati</taxon>
        <taxon>Actinomycetota</taxon>
        <taxon>Actinomycetes</taxon>
        <taxon>Kitasatosporales</taxon>
        <taxon>Streptomycetaceae</taxon>
        <taxon>Streptomyces</taxon>
    </lineage>
</organism>
<dbReference type="EMBL" id="JACCCF010000001">
    <property type="protein sequence ID" value="NYE39438.1"/>
    <property type="molecule type" value="Genomic_DNA"/>
</dbReference>
<dbReference type="AlphaFoldDB" id="A0A7J0C0V8"/>
<evidence type="ECO:0000313" key="3">
    <source>
        <dbReference type="Proteomes" id="UP000498980"/>
    </source>
</evidence>
<dbReference type="Gene3D" id="3.30.530.20">
    <property type="match status" value="1"/>
</dbReference>
<accession>A0A7J0C0V8</accession>
<dbReference type="EMBL" id="BLWC01000001">
    <property type="protein sequence ID" value="GFM95667.1"/>
    <property type="molecule type" value="Genomic_DNA"/>
</dbReference>
<dbReference type="Proteomes" id="UP000530403">
    <property type="component" value="Unassembled WGS sequence"/>
</dbReference>
<dbReference type="InterPro" id="IPR023393">
    <property type="entry name" value="START-like_dom_sf"/>
</dbReference>
<comment type="caution">
    <text evidence="1">The sequence shown here is derived from an EMBL/GenBank/DDBJ whole genome shotgun (WGS) entry which is preliminary data.</text>
</comment>
<proteinExistence type="predicted"/>
<dbReference type="RefSeq" id="WP_173310765.1">
    <property type="nucleotide sequence ID" value="NZ_BAAAUE010000008.1"/>
</dbReference>
<sequence>MAVFRIERFTSLPAADAWRRVTDWERHGALVPLTSVTVPTGLPTRIGTVFVARTGLGPLAFDDPMEVVRWTPPAAGRAGLCRLEKRGSVVLGRAAIDVYPTDSGSHVVWVEEVRVRFLPRWADPVVASAGRRAFARVLDRLLGGTGRRGSQAGDVTVT</sequence>
<evidence type="ECO:0000313" key="4">
    <source>
        <dbReference type="Proteomes" id="UP000530403"/>
    </source>
</evidence>
<gene>
    <name evidence="2" type="ORF">HEB29_000449</name>
    <name evidence="1" type="ORF">Sfulv_04780</name>
</gene>
<reference evidence="1 3" key="1">
    <citation type="submission" date="2020-05" db="EMBL/GenBank/DDBJ databases">
        <title>Whole genome shotgun sequence of Streptomyces fulvorobeus NBRC 15897.</title>
        <authorList>
            <person name="Komaki H."/>
            <person name="Tamura T."/>
        </authorList>
    </citation>
    <scope>NUCLEOTIDE SEQUENCE [LARGE SCALE GENOMIC DNA]</scope>
    <source>
        <strain evidence="1 3">NBRC 15897</strain>
    </source>
</reference>
<reference evidence="2 4" key="2">
    <citation type="submission" date="2020-07" db="EMBL/GenBank/DDBJ databases">
        <title>Sequencing the genomes of 1000 actinobacteria strains.</title>
        <authorList>
            <person name="Klenk H.-P."/>
        </authorList>
    </citation>
    <scope>NUCLEOTIDE SEQUENCE [LARGE SCALE GENOMIC DNA]</scope>
    <source>
        <strain evidence="2 4">DSM 41455</strain>
    </source>
</reference>
<dbReference type="Proteomes" id="UP000498980">
    <property type="component" value="Unassembled WGS sequence"/>
</dbReference>
<evidence type="ECO:0008006" key="5">
    <source>
        <dbReference type="Google" id="ProtNLM"/>
    </source>
</evidence>
<dbReference type="SUPFAM" id="SSF55961">
    <property type="entry name" value="Bet v1-like"/>
    <property type="match status" value="1"/>
</dbReference>
<evidence type="ECO:0000313" key="1">
    <source>
        <dbReference type="EMBL" id="GFM95667.1"/>
    </source>
</evidence>
<protein>
    <recommendedName>
        <fullName evidence="5">Immediate-early protein 2</fullName>
    </recommendedName>
</protein>
<evidence type="ECO:0000313" key="2">
    <source>
        <dbReference type="EMBL" id="NYE39438.1"/>
    </source>
</evidence>